<dbReference type="PROSITE" id="PS00855">
    <property type="entry name" value="SPASE_II"/>
    <property type="match status" value="1"/>
</dbReference>
<evidence type="ECO:0000256" key="9">
    <source>
        <dbReference type="HAMAP-Rule" id="MF_00161"/>
    </source>
</evidence>
<dbReference type="EMBL" id="CP011309">
    <property type="protein sequence ID" value="AKF27925.1"/>
    <property type="molecule type" value="Genomic_DNA"/>
</dbReference>
<evidence type="ECO:0000256" key="6">
    <source>
        <dbReference type="ARBA" id="ARBA00022801"/>
    </source>
</evidence>
<comment type="catalytic activity">
    <reaction evidence="9 10">
        <text>Release of signal peptides from bacterial membrane prolipoproteins. Hydrolyzes -Xaa-Yaa-Zaa-|-(S,diacylglyceryl)Cys-, in which Xaa is hydrophobic (preferably Leu), and Yaa (Ala or Ser) and Zaa (Gly or Ala) have small, neutral side chains.</text>
        <dbReference type="EC" id="3.4.23.36"/>
    </reaction>
</comment>
<gene>
    <name evidence="9" type="primary">lspA</name>
    <name evidence="12" type="ORF">YH66_10350</name>
</gene>
<dbReference type="HOGENOM" id="CLU_083252_2_2_11"/>
<dbReference type="GO" id="GO:0004190">
    <property type="term" value="F:aspartic-type endopeptidase activity"/>
    <property type="evidence" value="ECO:0007669"/>
    <property type="project" value="UniProtKB-UniRule"/>
</dbReference>
<feature type="active site" evidence="9">
    <location>
        <position position="145"/>
    </location>
</feature>
<comment type="function">
    <text evidence="9 10">This protein specifically catalyzes the removal of signal peptides from prolipoproteins.</text>
</comment>
<keyword evidence="6 9" id="KW-0378">Hydrolase</keyword>
<evidence type="ECO:0000256" key="8">
    <source>
        <dbReference type="ARBA" id="ARBA00023136"/>
    </source>
</evidence>
<name>A0A0F6Z665_9CORY</name>
<reference evidence="12 13" key="1">
    <citation type="submission" date="2015-04" db="EMBL/GenBank/DDBJ databases">
        <title>Complete Genome Sequence of Brevibacterium flavum ATCC 15168.</title>
        <authorList>
            <person name="Ahn J."/>
            <person name="Park G."/>
            <person name="Jeon W."/>
            <person name="Jang Y."/>
            <person name="Jang M."/>
            <person name="Lee H."/>
            <person name="Lee H."/>
        </authorList>
    </citation>
    <scope>NUCLEOTIDE SEQUENCE [LARGE SCALE GENOMIC DNA]</scope>
    <source>
        <strain evidence="12 13">ATCC 15168</strain>
    </source>
</reference>
<dbReference type="AlphaFoldDB" id="A0A0F6Z665"/>
<comment type="pathway">
    <text evidence="9">Protein modification; lipoprotein biosynthesis (signal peptide cleavage).</text>
</comment>
<dbReference type="RefSeq" id="WP_003860409.1">
    <property type="nucleotide sequence ID" value="NZ_CP011309.1"/>
</dbReference>
<dbReference type="EC" id="3.4.23.36" evidence="9"/>
<evidence type="ECO:0000313" key="13">
    <source>
        <dbReference type="Proteomes" id="UP000034037"/>
    </source>
</evidence>
<evidence type="ECO:0000256" key="5">
    <source>
        <dbReference type="ARBA" id="ARBA00022750"/>
    </source>
</evidence>
<evidence type="ECO:0000256" key="10">
    <source>
        <dbReference type="RuleBase" id="RU000594"/>
    </source>
</evidence>
<comment type="similarity">
    <text evidence="1 9 11">Belongs to the peptidase A8 family.</text>
</comment>
<organism evidence="12 13">
    <name type="scientific">[Brevibacterium] flavum</name>
    <dbReference type="NCBI Taxonomy" id="92706"/>
    <lineage>
        <taxon>Bacteria</taxon>
        <taxon>Bacillati</taxon>
        <taxon>Actinomycetota</taxon>
        <taxon>Actinomycetes</taxon>
        <taxon>Mycobacteriales</taxon>
        <taxon>Corynebacteriaceae</taxon>
        <taxon>Corynebacterium</taxon>
    </lineage>
</organism>
<comment type="subcellular location">
    <subcellularLocation>
        <location evidence="9">Cell membrane</location>
        <topology evidence="9">Multi-pass membrane protein</topology>
    </subcellularLocation>
</comment>
<evidence type="ECO:0000256" key="3">
    <source>
        <dbReference type="ARBA" id="ARBA00022670"/>
    </source>
</evidence>
<evidence type="ECO:0000256" key="7">
    <source>
        <dbReference type="ARBA" id="ARBA00022989"/>
    </source>
</evidence>
<dbReference type="HAMAP" id="MF_00161">
    <property type="entry name" value="LspA"/>
    <property type="match status" value="1"/>
</dbReference>
<keyword evidence="4 9" id="KW-0812">Transmembrane</keyword>
<dbReference type="Pfam" id="PF01252">
    <property type="entry name" value="Peptidase_A8"/>
    <property type="match status" value="1"/>
</dbReference>
<evidence type="ECO:0000256" key="2">
    <source>
        <dbReference type="ARBA" id="ARBA00022475"/>
    </source>
</evidence>
<dbReference type="GO" id="GO:0005886">
    <property type="term" value="C:plasma membrane"/>
    <property type="evidence" value="ECO:0007669"/>
    <property type="project" value="UniProtKB-SubCell"/>
</dbReference>
<feature type="active site" evidence="9">
    <location>
        <position position="159"/>
    </location>
</feature>
<feature type="transmembrane region" description="Helical" evidence="9">
    <location>
        <begin position="149"/>
        <end position="175"/>
    </location>
</feature>
<keyword evidence="13" id="KW-1185">Reference proteome</keyword>
<sequence>MVNVTSKDAGANVTPMSKKEKRTTVKQVVALMAAIVVVIASLDQIVKQIMLSWLEPGVPVPIIGDWFRFYLLFNPGAAFSMGGENSTWIFTTIQLSFVIGIAIYAPRIKHKWIAAGLALVAGGALGNVLDRLFRDPSFFFGHVVDYISVGNFAVFNIADASISCGVVVFLIGMFLEDRENAQHAKATDEKDEA</sequence>
<accession>A0A0F6Z665</accession>
<dbReference type="UniPathway" id="UPA00665"/>
<protein>
    <recommendedName>
        <fullName evidence="9">Lipoprotein signal peptidase</fullName>
        <ecNumber evidence="9">3.4.23.36</ecNumber>
    </recommendedName>
    <alternativeName>
        <fullName evidence="9">Prolipoprotein signal peptidase</fullName>
    </alternativeName>
    <alternativeName>
        <fullName evidence="9">Signal peptidase II</fullName>
        <shortName evidence="9">SPase II</shortName>
    </alternativeName>
</protein>
<dbReference type="PATRIC" id="fig|92706.3.peg.2171"/>
<keyword evidence="3 9" id="KW-0645">Protease</keyword>
<evidence type="ECO:0000256" key="4">
    <source>
        <dbReference type="ARBA" id="ARBA00022692"/>
    </source>
</evidence>
<dbReference type="PANTHER" id="PTHR33695">
    <property type="entry name" value="LIPOPROTEIN SIGNAL PEPTIDASE"/>
    <property type="match status" value="1"/>
</dbReference>
<dbReference type="GO" id="GO:0006508">
    <property type="term" value="P:proteolysis"/>
    <property type="evidence" value="ECO:0007669"/>
    <property type="project" value="UniProtKB-KW"/>
</dbReference>
<feature type="transmembrane region" description="Helical" evidence="9">
    <location>
        <begin position="87"/>
        <end position="105"/>
    </location>
</feature>
<keyword evidence="2 9" id="KW-1003">Cell membrane</keyword>
<dbReference type="PANTHER" id="PTHR33695:SF1">
    <property type="entry name" value="LIPOPROTEIN SIGNAL PEPTIDASE"/>
    <property type="match status" value="1"/>
</dbReference>
<keyword evidence="8 9" id="KW-0472">Membrane</keyword>
<dbReference type="InterPro" id="IPR001872">
    <property type="entry name" value="Peptidase_A8"/>
</dbReference>
<dbReference type="PRINTS" id="PR00781">
    <property type="entry name" value="LIPOSIGPTASE"/>
</dbReference>
<feature type="transmembrane region" description="Helical" evidence="9">
    <location>
        <begin position="28"/>
        <end position="46"/>
    </location>
</feature>
<keyword evidence="5 9" id="KW-0064">Aspartyl protease</keyword>
<proteinExistence type="inferred from homology"/>
<dbReference type="Proteomes" id="UP000034037">
    <property type="component" value="Chromosome"/>
</dbReference>
<dbReference type="NCBIfam" id="TIGR00077">
    <property type="entry name" value="lspA"/>
    <property type="match status" value="1"/>
</dbReference>
<evidence type="ECO:0000256" key="1">
    <source>
        <dbReference type="ARBA" id="ARBA00006139"/>
    </source>
</evidence>
<keyword evidence="7 9" id="KW-1133">Transmembrane helix</keyword>
<feature type="transmembrane region" description="Helical" evidence="9">
    <location>
        <begin position="112"/>
        <end position="129"/>
    </location>
</feature>
<evidence type="ECO:0000313" key="12">
    <source>
        <dbReference type="EMBL" id="AKF27925.1"/>
    </source>
</evidence>
<evidence type="ECO:0000256" key="11">
    <source>
        <dbReference type="RuleBase" id="RU004181"/>
    </source>
</evidence>
<dbReference type="GeneID" id="1020090"/>